<dbReference type="SUPFAM" id="SSF51905">
    <property type="entry name" value="FAD/NAD(P)-binding domain"/>
    <property type="match status" value="2"/>
</dbReference>
<keyword evidence="2" id="KW-0560">Oxidoreductase</keyword>
<dbReference type="PANTHER" id="PTHR43755:SF1">
    <property type="entry name" value="FAD-DEPENDENT PYRIDINE NUCLEOTIDE-DISULPHIDE OXIDOREDUCTASE"/>
    <property type="match status" value="1"/>
</dbReference>
<dbReference type="Pfam" id="PF07992">
    <property type="entry name" value="Pyr_redox_2"/>
    <property type="match status" value="1"/>
</dbReference>
<reference evidence="2" key="1">
    <citation type="submission" date="2024-05" db="EMBL/GenBank/DDBJ databases">
        <authorList>
            <person name="Kim S."/>
            <person name="Heo J."/>
            <person name="Choi H."/>
            <person name="Choi Y."/>
            <person name="Kwon S.-W."/>
            <person name="Kim Y."/>
        </authorList>
    </citation>
    <scope>NUCLEOTIDE SEQUENCE</scope>
    <source>
        <strain evidence="2">KACC 23699</strain>
    </source>
</reference>
<evidence type="ECO:0000259" key="1">
    <source>
        <dbReference type="Pfam" id="PF07992"/>
    </source>
</evidence>
<proteinExistence type="predicted"/>
<feature type="domain" description="FAD/NAD(P)-binding" evidence="1">
    <location>
        <begin position="3"/>
        <end position="296"/>
    </location>
</feature>
<dbReference type="RefSeq" id="WP_406830678.1">
    <property type="nucleotide sequence ID" value="NZ_CP157483.1"/>
</dbReference>
<accession>A0AAU7JSN9</accession>
<dbReference type="InterPro" id="IPR023753">
    <property type="entry name" value="FAD/NAD-binding_dom"/>
</dbReference>
<dbReference type="EC" id="1.-.-.-" evidence="2"/>
<organism evidence="2">
    <name type="scientific">Pedococcus sp. KACC 23699</name>
    <dbReference type="NCBI Taxonomy" id="3149228"/>
    <lineage>
        <taxon>Bacteria</taxon>
        <taxon>Bacillati</taxon>
        <taxon>Actinomycetota</taxon>
        <taxon>Actinomycetes</taxon>
        <taxon>Micrococcales</taxon>
        <taxon>Intrasporangiaceae</taxon>
        <taxon>Pedococcus</taxon>
    </lineage>
</organism>
<dbReference type="AlphaFoldDB" id="A0AAU7JSN9"/>
<name>A0AAU7JSN9_9MICO</name>
<dbReference type="PANTHER" id="PTHR43755">
    <property type="match status" value="1"/>
</dbReference>
<dbReference type="Gene3D" id="3.50.50.60">
    <property type="entry name" value="FAD/NAD(P)-binding domain"/>
    <property type="match status" value="2"/>
</dbReference>
<protein>
    <submittedName>
        <fullName evidence="2">FAD/NAD(P)-binding oxidoreductase</fullName>
        <ecNumber evidence="2">1.-.-.-</ecNumber>
    </submittedName>
</protein>
<dbReference type="EMBL" id="CP157483">
    <property type="protein sequence ID" value="XBO43248.1"/>
    <property type="molecule type" value="Genomic_DNA"/>
</dbReference>
<evidence type="ECO:0000313" key="2">
    <source>
        <dbReference type="EMBL" id="XBO43248.1"/>
    </source>
</evidence>
<gene>
    <name evidence="2" type="ORF">ABEG17_17025</name>
</gene>
<sequence>MRKLLVLGGGTAGTMVVNKLRRRLPSSDWEITIVDRDDEHRYQPGYLFLPFGTYTADQVVRKRHVFIPDGVELVLGEIDRVDAETNTVLLEGGRSLTYDYLVIASGTTPRPGQTPGMLGEQWRRTVFDFYSFEGATALAEALRSFDHGRLVVHITEMPIKCPVAPLEFAFLADAWLRERGIRDRVELVYVTPLSGAFTQPIASAQLGEMLEERKILVEADFMVERVDNEHRALVSYDERSVPFDLLVTIPLNMGADFVARSGLGDELNYVPVDRRTLRSTKHDNVFAVGDASNIPASKAGSVAHFSVEIFVANFLQLIRGLPMTGAFDGHANCFVESGDGKGLLIDFNYDTQPLPGRYPLPLVGPLSLLKETRANHLGKLAFRWIYWNVLLPGRPIPLPALMSMAGKVVPADSHAAGAPGATTEQE</sequence>
<dbReference type="GO" id="GO:0016491">
    <property type="term" value="F:oxidoreductase activity"/>
    <property type="evidence" value="ECO:0007669"/>
    <property type="project" value="UniProtKB-KW"/>
</dbReference>
<dbReference type="InterPro" id="IPR036188">
    <property type="entry name" value="FAD/NAD-bd_sf"/>
</dbReference>
<dbReference type="InterPro" id="IPR052541">
    <property type="entry name" value="SQRD"/>
</dbReference>